<dbReference type="PROSITE" id="PS50076">
    <property type="entry name" value="DNAJ_2"/>
    <property type="match status" value="1"/>
</dbReference>
<evidence type="ECO:0000313" key="2">
    <source>
        <dbReference type="EMBL" id="ODR98352.1"/>
    </source>
</evidence>
<dbReference type="InterPro" id="IPR001623">
    <property type="entry name" value="DnaJ_domain"/>
</dbReference>
<organism evidence="2 3">
    <name type="scientific">Methyloceanibacter superfactus</name>
    <dbReference type="NCBI Taxonomy" id="1774969"/>
    <lineage>
        <taxon>Bacteria</taxon>
        <taxon>Pseudomonadati</taxon>
        <taxon>Pseudomonadota</taxon>
        <taxon>Alphaproteobacteria</taxon>
        <taxon>Hyphomicrobiales</taxon>
        <taxon>Hyphomicrobiaceae</taxon>
        <taxon>Methyloceanibacter</taxon>
    </lineage>
</organism>
<evidence type="ECO:0000313" key="3">
    <source>
        <dbReference type="Proteomes" id="UP000094472"/>
    </source>
</evidence>
<dbReference type="STRING" id="1774969.AUC69_10255"/>
<dbReference type="SUPFAM" id="SSF46565">
    <property type="entry name" value="Chaperone J-domain"/>
    <property type="match status" value="1"/>
</dbReference>
<dbReference type="CDD" id="cd06257">
    <property type="entry name" value="DnaJ"/>
    <property type="match status" value="1"/>
</dbReference>
<name>A0A1E3VXV3_9HYPH</name>
<dbReference type="PRINTS" id="PR00625">
    <property type="entry name" value="JDOMAIN"/>
</dbReference>
<comment type="caution">
    <text evidence="2">The sequence shown here is derived from an EMBL/GenBank/DDBJ whole genome shotgun (WGS) entry which is preliminary data.</text>
</comment>
<gene>
    <name evidence="2" type="ORF">AUC69_10255</name>
</gene>
<dbReference type="SMART" id="SM00271">
    <property type="entry name" value="DnaJ"/>
    <property type="match status" value="1"/>
</dbReference>
<feature type="domain" description="J" evidence="1">
    <location>
        <begin position="152"/>
        <end position="209"/>
    </location>
</feature>
<dbReference type="AlphaFoldDB" id="A0A1E3VXV3"/>
<dbReference type="EMBL" id="LPWF01000023">
    <property type="protein sequence ID" value="ODR98352.1"/>
    <property type="molecule type" value="Genomic_DNA"/>
</dbReference>
<dbReference type="Gene3D" id="1.10.287.110">
    <property type="entry name" value="DnaJ domain"/>
    <property type="match status" value="1"/>
</dbReference>
<sequence>MKLDSKFLDRLRVKPDKDRLLRDACPSCDWEGCNQPGLHPAPKGRGLEGQYHRYCLEHVREYNKGYNYFSGLPDEEVVEQQKSDATGNRPTWFVGVNSWARNRSKKGSPPPRSGFAHRFSTQDPFGVFGDGAPGGAQPGAAPRRPLKRLERKCMRHLNLDDNATKAEIKARFKELVKRLHPDHNNGDRSSEDKLREVIQAYNYLKQAGLA</sequence>
<dbReference type="Pfam" id="PF00226">
    <property type="entry name" value="DnaJ"/>
    <property type="match status" value="1"/>
</dbReference>
<dbReference type="OrthoDB" id="9786294at2"/>
<protein>
    <recommendedName>
        <fullName evidence="1">J domain-containing protein</fullName>
    </recommendedName>
</protein>
<evidence type="ECO:0000259" key="1">
    <source>
        <dbReference type="PROSITE" id="PS50076"/>
    </source>
</evidence>
<dbReference type="InterPro" id="IPR036869">
    <property type="entry name" value="J_dom_sf"/>
</dbReference>
<keyword evidence="3" id="KW-1185">Reference proteome</keyword>
<dbReference type="Proteomes" id="UP000094472">
    <property type="component" value="Unassembled WGS sequence"/>
</dbReference>
<reference evidence="2 3" key="1">
    <citation type="journal article" date="2016" name="Environ. Microbiol.">
        <title>New Methyloceanibacter diversity from North Sea sediments includes methanotroph containing solely the soluble methane monooxygenase.</title>
        <authorList>
            <person name="Vekeman B."/>
            <person name="Kerckhof F.M."/>
            <person name="Cremers G."/>
            <person name="de Vos P."/>
            <person name="Vandamme P."/>
            <person name="Boon N."/>
            <person name="Op den Camp H.J."/>
            <person name="Heylen K."/>
        </authorList>
    </citation>
    <scope>NUCLEOTIDE SEQUENCE [LARGE SCALE GENOMIC DNA]</scope>
    <source>
        <strain evidence="2 3">R-67175</strain>
    </source>
</reference>
<proteinExistence type="predicted"/>
<accession>A0A1E3VXV3</accession>